<protein>
    <recommendedName>
        <fullName evidence="1">Peptidase S9 prolyl oligopeptidase catalytic domain-containing protein</fullName>
    </recommendedName>
</protein>
<dbReference type="GO" id="GO:0006508">
    <property type="term" value="P:proteolysis"/>
    <property type="evidence" value="ECO:0007669"/>
    <property type="project" value="InterPro"/>
</dbReference>
<reference evidence="2" key="1">
    <citation type="journal article" date="2023" name="IMA Fungus">
        <title>Comparative genomic study of the Penicillium genus elucidates a diverse pangenome and 15 lateral gene transfer events.</title>
        <authorList>
            <person name="Petersen C."/>
            <person name="Sorensen T."/>
            <person name="Nielsen M.R."/>
            <person name="Sondergaard T.E."/>
            <person name="Sorensen J.L."/>
            <person name="Fitzpatrick D.A."/>
            <person name="Frisvad J.C."/>
            <person name="Nielsen K.L."/>
        </authorList>
    </citation>
    <scope>NUCLEOTIDE SEQUENCE</scope>
    <source>
        <strain evidence="2">IBT 17514</strain>
    </source>
</reference>
<dbReference type="SUPFAM" id="SSF53474">
    <property type="entry name" value="alpha/beta-Hydrolases"/>
    <property type="match status" value="1"/>
</dbReference>
<dbReference type="Pfam" id="PF00326">
    <property type="entry name" value="Peptidase_S9"/>
    <property type="match status" value="1"/>
</dbReference>
<reference evidence="2" key="2">
    <citation type="submission" date="2023-01" db="EMBL/GenBank/DDBJ databases">
        <authorList>
            <person name="Petersen C."/>
        </authorList>
    </citation>
    <scope>NUCLEOTIDE SEQUENCE</scope>
    <source>
        <strain evidence="2">IBT 17514</strain>
    </source>
</reference>
<proteinExistence type="predicted"/>
<dbReference type="InterPro" id="IPR050261">
    <property type="entry name" value="FrsA_esterase"/>
</dbReference>
<dbReference type="InterPro" id="IPR029058">
    <property type="entry name" value="AB_hydrolase_fold"/>
</dbReference>
<dbReference type="EMBL" id="JAQJAN010000023">
    <property type="protein sequence ID" value="KAJ5703262.1"/>
    <property type="molecule type" value="Genomic_DNA"/>
</dbReference>
<dbReference type="GO" id="GO:0017000">
    <property type="term" value="P:antibiotic biosynthetic process"/>
    <property type="evidence" value="ECO:0007669"/>
    <property type="project" value="UniProtKB-ARBA"/>
</dbReference>
<feature type="domain" description="Peptidase S9 prolyl oligopeptidase catalytic" evidence="1">
    <location>
        <begin position="219"/>
        <end position="330"/>
    </location>
</feature>
<dbReference type="Proteomes" id="UP001215712">
    <property type="component" value="Unassembled WGS sequence"/>
</dbReference>
<dbReference type="AlphaFoldDB" id="A0AAD6HA64"/>
<keyword evidence="3" id="KW-1185">Reference proteome</keyword>
<comment type="caution">
    <text evidence="2">The sequence shown here is derived from an EMBL/GenBank/DDBJ whole genome shotgun (WGS) entry which is preliminary data.</text>
</comment>
<accession>A0AAD6HA64</accession>
<dbReference type="GO" id="GO:0072330">
    <property type="term" value="P:monocarboxylic acid biosynthetic process"/>
    <property type="evidence" value="ECO:0007669"/>
    <property type="project" value="UniProtKB-ARBA"/>
</dbReference>
<sequence>MGIYSFVDGKVEDFQEIFNTLIETNGDDYNIFYDPDAYAAPFFPVGKRLLEEAQMAETTDISATRDLYLRAAAVFRIARFPINRSPVSHRAWQYGKDVDMAASPYLDPPNREITIPHTYQDTSADDKDTIYSYLRIPSKIQQPEGGWPVILFICGLDAYRTDHTVRTQSHVCHGFACLSIEIPGTGDSPAAPGDPLSPHRQWSSVFDWIASSSGGQAYGLDANQVIVRGISTGGYYVMRIAHTHANRLKAAVAPDGGSHHMFDDTWIRAQNHMEYPFALADALAAKCGFSSENSILDMPCTRLLVINGMEDSIFPIEDSILLCRRGRTKDARFVDGKGHMGNPGAEEIIYQWIDDVRV</sequence>
<dbReference type="GO" id="GO:0008236">
    <property type="term" value="F:serine-type peptidase activity"/>
    <property type="evidence" value="ECO:0007669"/>
    <property type="project" value="InterPro"/>
</dbReference>
<dbReference type="PANTHER" id="PTHR22946">
    <property type="entry name" value="DIENELACTONE HYDROLASE DOMAIN-CONTAINING PROTEIN-RELATED"/>
    <property type="match status" value="1"/>
</dbReference>
<dbReference type="PANTHER" id="PTHR22946:SF12">
    <property type="entry name" value="CONIDIAL PIGMENT BIOSYNTHESIS PROTEIN AYG1 (AFU_ORTHOLOGUE AFUA_2G17550)"/>
    <property type="match status" value="1"/>
</dbReference>
<gene>
    <name evidence="2" type="ORF">N7493_011651</name>
</gene>
<evidence type="ECO:0000259" key="1">
    <source>
        <dbReference type="Pfam" id="PF00326"/>
    </source>
</evidence>
<name>A0AAD6HA64_9EURO</name>
<organism evidence="2 3">
    <name type="scientific">Penicillium malachiteum</name>
    <dbReference type="NCBI Taxonomy" id="1324776"/>
    <lineage>
        <taxon>Eukaryota</taxon>
        <taxon>Fungi</taxon>
        <taxon>Dikarya</taxon>
        <taxon>Ascomycota</taxon>
        <taxon>Pezizomycotina</taxon>
        <taxon>Eurotiomycetes</taxon>
        <taxon>Eurotiomycetidae</taxon>
        <taxon>Eurotiales</taxon>
        <taxon>Aspergillaceae</taxon>
        <taxon>Penicillium</taxon>
    </lineage>
</organism>
<dbReference type="Gene3D" id="3.40.50.1820">
    <property type="entry name" value="alpha/beta hydrolase"/>
    <property type="match status" value="1"/>
</dbReference>
<dbReference type="InterPro" id="IPR001375">
    <property type="entry name" value="Peptidase_S9_cat"/>
</dbReference>
<evidence type="ECO:0000313" key="3">
    <source>
        <dbReference type="Proteomes" id="UP001215712"/>
    </source>
</evidence>
<evidence type="ECO:0000313" key="2">
    <source>
        <dbReference type="EMBL" id="KAJ5703262.1"/>
    </source>
</evidence>